<dbReference type="EMBL" id="FNXY01000005">
    <property type="protein sequence ID" value="SEJ14718.1"/>
    <property type="molecule type" value="Genomic_DNA"/>
</dbReference>
<dbReference type="InterPro" id="IPR051200">
    <property type="entry name" value="Host-pathogen_enzymatic-act"/>
</dbReference>
<evidence type="ECO:0000256" key="1">
    <source>
        <dbReference type="SAM" id="SignalP"/>
    </source>
</evidence>
<dbReference type="STRING" id="408657.SAMN04487995_3464"/>
<keyword evidence="1" id="KW-0732">Signal</keyword>
<proteinExistence type="predicted"/>
<dbReference type="InterPro" id="IPR011044">
    <property type="entry name" value="Quino_amine_DH_bsu"/>
</dbReference>
<dbReference type="PANTHER" id="PTHR47197:SF3">
    <property type="entry name" value="DIHYDRO-HEME D1 DEHYDROGENASE"/>
    <property type="match status" value="1"/>
</dbReference>
<dbReference type="Proteomes" id="UP000199532">
    <property type="component" value="Unassembled WGS sequence"/>
</dbReference>
<reference evidence="2 3" key="1">
    <citation type="submission" date="2016-10" db="EMBL/GenBank/DDBJ databases">
        <authorList>
            <person name="de Groot N.N."/>
        </authorList>
    </citation>
    <scope>NUCLEOTIDE SEQUENCE [LARGE SCALE GENOMIC DNA]</scope>
    <source>
        <strain evidence="2 3">DSM 19938</strain>
    </source>
</reference>
<dbReference type="AlphaFoldDB" id="A0A1H6WCP2"/>
<feature type="signal peptide" evidence="1">
    <location>
        <begin position="1"/>
        <end position="20"/>
    </location>
</feature>
<feature type="chain" id="PRO_5011439756" evidence="1">
    <location>
        <begin position="21"/>
        <end position="356"/>
    </location>
</feature>
<gene>
    <name evidence="2" type="ORF">SAMN04487995_3464</name>
</gene>
<dbReference type="Gene3D" id="2.130.10.10">
    <property type="entry name" value="YVTN repeat-like/Quinoprotein amine dehydrogenase"/>
    <property type="match status" value="1"/>
</dbReference>
<keyword evidence="3" id="KW-1185">Reference proteome</keyword>
<dbReference type="PANTHER" id="PTHR47197">
    <property type="entry name" value="PROTEIN NIRF"/>
    <property type="match status" value="1"/>
</dbReference>
<name>A0A1H6WCP2_9BACT</name>
<evidence type="ECO:0000313" key="2">
    <source>
        <dbReference type="EMBL" id="SEJ14718.1"/>
    </source>
</evidence>
<dbReference type="Pfam" id="PF16819">
    <property type="entry name" value="DUF5074"/>
    <property type="match status" value="1"/>
</dbReference>
<accession>A0A1H6WCP2</accession>
<organism evidence="2 3">
    <name type="scientific">Dyadobacter koreensis</name>
    <dbReference type="NCBI Taxonomy" id="408657"/>
    <lineage>
        <taxon>Bacteria</taxon>
        <taxon>Pseudomonadati</taxon>
        <taxon>Bacteroidota</taxon>
        <taxon>Cytophagia</taxon>
        <taxon>Cytophagales</taxon>
        <taxon>Spirosomataceae</taxon>
        <taxon>Dyadobacter</taxon>
    </lineage>
</organism>
<evidence type="ECO:0000313" key="3">
    <source>
        <dbReference type="Proteomes" id="UP000199532"/>
    </source>
</evidence>
<dbReference type="InterPro" id="IPR031815">
    <property type="entry name" value="DUF5074"/>
</dbReference>
<dbReference type="SUPFAM" id="SSF50969">
    <property type="entry name" value="YVTN repeat-like/Quinoprotein amine dehydrogenase"/>
    <property type="match status" value="1"/>
</dbReference>
<protein>
    <submittedName>
        <fullName evidence="2">DNA-binding beta-propeller fold protein YncE</fullName>
    </submittedName>
</protein>
<dbReference type="GO" id="GO:0003677">
    <property type="term" value="F:DNA binding"/>
    <property type="evidence" value="ECO:0007669"/>
    <property type="project" value="UniProtKB-KW"/>
</dbReference>
<dbReference type="RefSeq" id="WP_090337217.1">
    <property type="nucleotide sequence ID" value="NZ_FNXY01000005.1"/>
</dbReference>
<dbReference type="OrthoDB" id="9773938at2"/>
<keyword evidence="2" id="KW-0238">DNA-binding</keyword>
<sequence length="356" mass="38628">MKKQLTRILTVTLISAIAWSCNQSDPAPKGTYVQGVFVINEGNFSQNNGNISFLTREKNIADSDIFSIVNGSSLKGGMQGYAVAGDHGIILVDNSNPGSDKVEIVDANLFTSTGSIGAPDIENPREVVAIGSTKAYVTNWGILNSDYSYPAGYIAVIDLATKKVVKKITTDKGPENLVLHNNKIFVGNYDYSEGKNLTVINTTSDEVINSIPFTEEPNPIGVDANGKLWVQAGLDLIRINPDTYEKETTIKISTDMSKSASNFAMSPDLRTIYFVLGDFTRGETYKFQITDTAVNLATPFAKRMFSGLAVDPRQGLIYAGVTPSYTQSGYAIRYRADGTLVDSVKVGIAPTGFYFR</sequence>
<dbReference type="InterPro" id="IPR015943">
    <property type="entry name" value="WD40/YVTN_repeat-like_dom_sf"/>
</dbReference>